<dbReference type="RefSeq" id="WP_367724013.1">
    <property type="nucleotide sequence ID" value="NZ_JBFOCI010000003.1"/>
</dbReference>
<feature type="binding site" evidence="9">
    <location>
        <position position="102"/>
    </location>
    <ligand>
        <name>Mg(2+)</name>
        <dbReference type="ChEBI" id="CHEBI:18420"/>
        <label>1</label>
    </ligand>
</feature>
<name>A0ABV3R1H6_9HYPH</name>
<dbReference type="GO" id="GO:0008441">
    <property type="term" value="F:3'(2'),5'-bisphosphate nucleotidase activity"/>
    <property type="evidence" value="ECO:0007669"/>
    <property type="project" value="UniProtKB-EC"/>
</dbReference>
<proteinExistence type="inferred from homology"/>
<evidence type="ECO:0000256" key="6">
    <source>
        <dbReference type="ARBA" id="ARBA00022801"/>
    </source>
</evidence>
<comment type="subcellular location">
    <subcellularLocation>
        <location evidence="9">Cell inner membrane</location>
        <topology evidence="9">Peripheral membrane protein</topology>
        <orientation evidence="9">Cytoplasmic side</orientation>
    </subcellularLocation>
</comment>
<feature type="binding site" evidence="9">
    <location>
        <position position="82"/>
    </location>
    <ligand>
        <name>Mg(2+)</name>
        <dbReference type="ChEBI" id="CHEBI:18420"/>
        <label>1</label>
    </ligand>
</feature>
<dbReference type="InterPro" id="IPR020550">
    <property type="entry name" value="Inositol_monophosphatase_CS"/>
</dbReference>
<feature type="binding site" evidence="9">
    <location>
        <position position="104"/>
    </location>
    <ligand>
        <name>Mg(2+)</name>
        <dbReference type="ChEBI" id="CHEBI:18420"/>
        <label>1</label>
    </ligand>
</feature>
<evidence type="ECO:0000256" key="3">
    <source>
        <dbReference type="ARBA" id="ARBA00022475"/>
    </source>
</evidence>
<comment type="catalytic activity">
    <reaction evidence="1 9">
        <text>adenosine 3',5'-bisphosphate + H2O = AMP + phosphate</text>
        <dbReference type="Rhea" id="RHEA:10040"/>
        <dbReference type="ChEBI" id="CHEBI:15377"/>
        <dbReference type="ChEBI" id="CHEBI:43474"/>
        <dbReference type="ChEBI" id="CHEBI:58343"/>
        <dbReference type="ChEBI" id="CHEBI:456215"/>
        <dbReference type="EC" id="3.1.3.7"/>
    </reaction>
</comment>
<feature type="binding site" evidence="9">
    <location>
        <begin position="104"/>
        <end position="107"/>
    </location>
    <ligand>
        <name>substrate</name>
    </ligand>
</feature>
<feature type="binding site" evidence="9">
    <location>
        <position position="231"/>
    </location>
    <ligand>
        <name>substrate</name>
    </ligand>
</feature>
<comment type="caution">
    <text evidence="10">The sequence shown here is derived from an EMBL/GenBank/DDBJ whole genome shotgun (WGS) entry which is preliminary data.</text>
</comment>
<dbReference type="InterPro" id="IPR050725">
    <property type="entry name" value="CysQ/Inositol_MonoPase"/>
</dbReference>
<dbReference type="PROSITE" id="PS00630">
    <property type="entry name" value="IMP_2"/>
    <property type="match status" value="1"/>
</dbReference>
<sequence>MSGTLNKNSTTPVTASDDVAVQQLFERLAIAAGKKVMEVFHAGCVVGVKDDASPVTEADRASEEIILEGLRAACPQVACVAEEEASAGILPADLGAAFFLVDPLDGTKEFVKRSGDFTVNIALVRDGVPEIGVVYAPASGRFFSGRPGMAEALQLDPDDRIAARRGISVRTAPPLLTIVASRSHRTPETDSFIGRFDGAEIVSVGSSLKFCLLACGEADLYPRFGRTMEWDTAAGDAVLRGAGGHTETLDGRPLAYGKRNQPHDADFANPFFIARAGVKDAVPPA</sequence>
<dbReference type="Pfam" id="PF00459">
    <property type="entry name" value="Inositol_P"/>
    <property type="match status" value="1"/>
</dbReference>
<dbReference type="InterPro" id="IPR000760">
    <property type="entry name" value="Inositol_monophosphatase-like"/>
</dbReference>
<dbReference type="CDD" id="cd01638">
    <property type="entry name" value="CysQ"/>
    <property type="match status" value="1"/>
</dbReference>
<dbReference type="InterPro" id="IPR020583">
    <property type="entry name" value="Inositol_monoP_metal-BS"/>
</dbReference>
<dbReference type="InterPro" id="IPR006240">
    <property type="entry name" value="CysQ"/>
</dbReference>
<evidence type="ECO:0000313" key="11">
    <source>
        <dbReference type="Proteomes" id="UP001556196"/>
    </source>
</evidence>
<comment type="similarity">
    <text evidence="2 9">Belongs to the inositol monophosphatase superfamily. CysQ family.</text>
</comment>
<keyword evidence="7 9" id="KW-0460">Magnesium</keyword>
<accession>A0ABV3R1H6</accession>
<keyword evidence="8 9" id="KW-0472">Membrane</keyword>
<evidence type="ECO:0000256" key="7">
    <source>
        <dbReference type="ARBA" id="ARBA00022842"/>
    </source>
</evidence>
<dbReference type="PROSITE" id="PS00629">
    <property type="entry name" value="IMP_1"/>
    <property type="match status" value="1"/>
</dbReference>
<feature type="binding site" evidence="9">
    <location>
        <position position="231"/>
    </location>
    <ligand>
        <name>Mg(2+)</name>
        <dbReference type="ChEBI" id="CHEBI:18420"/>
        <label>2</label>
    </ligand>
</feature>
<organism evidence="10 11">
    <name type="scientific">Mesorhizobium marinum</name>
    <dbReference type="NCBI Taxonomy" id="3228790"/>
    <lineage>
        <taxon>Bacteria</taxon>
        <taxon>Pseudomonadati</taxon>
        <taxon>Pseudomonadota</taxon>
        <taxon>Alphaproteobacteria</taxon>
        <taxon>Hyphomicrobiales</taxon>
        <taxon>Phyllobacteriaceae</taxon>
        <taxon>Mesorhizobium</taxon>
    </lineage>
</organism>
<evidence type="ECO:0000256" key="1">
    <source>
        <dbReference type="ARBA" id="ARBA00001625"/>
    </source>
</evidence>
<comment type="cofactor">
    <cofactor evidence="9">
        <name>Mg(2+)</name>
        <dbReference type="ChEBI" id="CHEBI:18420"/>
    </cofactor>
</comment>
<gene>
    <name evidence="9 10" type="primary">cysQ</name>
    <name evidence="10" type="ORF">ABUE31_12940</name>
</gene>
<keyword evidence="5 9" id="KW-0479">Metal-binding</keyword>
<reference evidence="10 11" key="1">
    <citation type="submission" date="2024-06" db="EMBL/GenBank/DDBJ databases">
        <authorList>
            <person name="Tuo L."/>
        </authorList>
    </citation>
    <scope>NUCLEOTIDE SEQUENCE [LARGE SCALE GENOMIC DNA]</scope>
    <source>
        <strain evidence="10 11">ZMM04-5</strain>
    </source>
</reference>
<dbReference type="PANTHER" id="PTHR43028:SF5">
    <property type="entry name" value="3'(2'),5'-BISPHOSPHATE NUCLEOTIDASE 1"/>
    <property type="match status" value="1"/>
</dbReference>
<evidence type="ECO:0000256" key="9">
    <source>
        <dbReference type="HAMAP-Rule" id="MF_02095"/>
    </source>
</evidence>
<comment type="function">
    <text evidence="9">Converts adenosine-3',5'-bisphosphate (PAP) to AMP.</text>
</comment>
<dbReference type="Gene3D" id="3.30.540.10">
    <property type="entry name" value="Fructose-1,6-Bisphosphatase, subunit A, domain 1"/>
    <property type="match status" value="1"/>
</dbReference>
<evidence type="ECO:0000256" key="4">
    <source>
        <dbReference type="ARBA" id="ARBA00022519"/>
    </source>
</evidence>
<protein>
    <recommendedName>
        <fullName evidence="9">3'(2'),5'-bisphosphate nucleotidase CysQ</fullName>
        <ecNumber evidence="9">3.1.3.7</ecNumber>
    </recommendedName>
    <alternativeName>
        <fullName evidence="9">3'(2'),5-bisphosphonucleoside 3'(2')-phosphohydrolase</fullName>
    </alternativeName>
    <alternativeName>
        <fullName evidence="9">3'-phosphoadenosine 5'-phosphate phosphatase</fullName>
        <shortName evidence="9">PAP phosphatase</shortName>
    </alternativeName>
</protein>
<dbReference type="Proteomes" id="UP001556196">
    <property type="component" value="Unassembled WGS sequence"/>
</dbReference>
<dbReference type="NCBIfam" id="TIGR01331">
    <property type="entry name" value="bisphos_cysQ"/>
    <property type="match status" value="1"/>
</dbReference>
<evidence type="ECO:0000313" key="10">
    <source>
        <dbReference type="EMBL" id="MEW9806890.1"/>
    </source>
</evidence>
<dbReference type="HAMAP" id="MF_02095">
    <property type="entry name" value="CysQ"/>
    <property type="match status" value="1"/>
</dbReference>
<keyword evidence="3 9" id="KW-1003">Cell membrane</keyword>
<feature type="binding site" evidence="9">
    <location>
        <position position="105"/>
    </location>
    <ligand>
        <name>Mg(2+)</name>
        <dbReference type="ChEBI" id="CHEBI:18420"/>
        <label>2</label>
    </ligand>
</feature>
<dbReference type="PANTHER" id="PTHR43028">
    <property type="entry name" value="3'(2'),5'-BISPHOSPHATE NUCLEOTIDASE 1"/>
    <property type="match status" value="1"/>
</dbReference>
<dbReference type="PRINTS" id="PR00377">
    <property type="entry name" value="IMPHPHTASES"/>
</dbReference>
<dbReference type="SUPFAM" id="SSF56655">
    <property type="entry name" value="Carbohydrate phosphatase"/>
    <property type="match status" value="1"/>
</dbReference>
<dbReference type="Gene3D" id="3.40.190.80">
    <property type="match status" value="1"/>
</dbReference>
<dbReference type="EMBL" id="JBFOCI010000003">
    <property type="protein sequence ID" value="MEW9806890.1"/>
    <property type="molecule type" value="Genomic_DNA"/>
</dbReference>
<dbReference type="EC" id="3.1.3.7" evidence="9"/>
<evidence type="ECO:0000256" key="5">
    <source>
        <dbReference type="ARBA" id="ARBA00022723"/>
    </source>
</evidence>
<evidence type="ECO:0000256" key="2">
    <source>
        <dbReference type="ARBA" id="ARBA00005289"/>
    </source>
</evidence>
<evidence type="ECO:0000256" key="8">
    <source>
        <dbReference type="ARBA" id="ARBA00023136"/>
    </source>
</evidence>
<feature type="binding site" evidence="9">
    <location>
        <position position="102"/>
    </location>
    <ligand>
        <name>Mg(2+)</name>
        <dbReference type="ChEBI" id="CHEBI:18420"/>
        <label>2</label>
    </ligand>
</feature>
<keyword evidence="4 9" id="KW-0997">Cell inner membrane</keyword>
<keyword evidence="6 9" id="KW-0378">Hydrolase</keyword>
<feature type="binding site" evidence="9">
    <location>
        <position position="82"/>
    </location>
    <ligand>
        <name>substrate</name>
    </ligand>
</feature>
<keyword evidence="11" id="KW-1185">Reference proteome</keyword>